<organism evidence="1 2">
    <name type="scientific">Pseudarthrobacter siccitolerans</name>
    <dbReference type="NCBI Taxonomy" id="861266"/>
    <lineage>
        <taxon>Bacteria</taxon>
        <taxon>Bacillati</taxon>
        <taxon>Actinomycetota</taxon>
        <taxon>Actinomycetes</taxon>
        <taxon>Micrococcales</taxon>
        <taxon>Micrococcaceae</taxon>
        <taxon>Pseudarthrobacter</taxon>
    </lineage>
</organism>
<evidence type="ECO:0000313" key="1">
    <source>
        <dbReference type="EMBL" id="CCQ48397.1"/>
    </source>
</evidence>
<sequence length="42" mass="4628">MGKSGVHLRGTGLLESAYWLVVITASTSNNYFRFTFFALNSA</sequence>
<reference evidence="2" key="1">
    <citation type="journal article" date="2014" name="Genome Announc.">
        <title>Genome Sequence of Arthrobacter siccitolerans 4J27, a Xeroprotectant-Producing Desiccation-Tolerant Microorganism.</title>
        <authorList>
            <person name="Manzanera M."/>
            <person name="Santa-Cruz-Calvo L."/>
            <person name="Vilchez J.I."/>
            <person name="Garcia-Fontana C."/>
            <person name="Silva-Castro G.A."/>
            <person name="Calvo C."/>
            <person name="Gonzalez-Lopez J."/>
        </authorList>
    </citation>
    <scope>NUCLEOTIDE SEQUENCE [LARGE SCALE GENOMIC DNA]</scope>
    <source>
        <strain evidence="2">4J27</strain>
    </source>
</reference>
<dbReference type="EMBL" id="CAQI01000059">
    <property type="protein sequence ID" value="CCQ48397.1"/>
    <property type="molecule type" value="Genomic_DNA"/>
</dbReference>
<accession>A0A024H915</accession>
<comment type="caution">
    <text evidence="1">The sequence shown here is derived from an EMBL/GenBank/DDBJ whole genome shotgun (WGS) entry which is preliminary data.</text>
</comment>
<dbReference type="Proteomes" id="UP000035722">
    <property type="component" value="Unassembled WGS sequence"/>
</dbReference>
<proteinExistence type="predicted"/>
<name>A0A024H915_9MICC</name>
<gene>
    <name evidence="1" type="ORF">ARTSIC4J27_4402</name>
</gene>
<keyword evidence="2" id="KW-1185">Reference proteome</keyword>
<evidence type="ECO:0000313" key="2">
    <source>
        <dbReference type="Proteomes" id="UP000035722"/>
    </source>
</evidence>
<protein>
    <submittedName>
        <fullName evidence="1">Uncharacterized protein</fullName>
    </submittedName>
</protein>
<dbReference type="AlphaFoldDB" id="A0A024H915"/>